<keyword evidence="5" id="KW-1185">Reference proteome</keyword>
<evidence type="ECO:0000313" key="5">
    <source>
        <dbReference type="Proteomes" id="UP001595685"/>
    </source>
</evidence>
<name>A0ABV7WF97_9MICO</name>
<feature type="region of interest" description="Disordered" evidence="1">
    <location>
        <begin position="276"/>
        <end position="302"/>
    </location>
</feature>
<dbReference type="Gene3D" id="3.90.50.10">
    <property type="entry name" value="Photosynthetic Reaction Center, subunit H, domain 2"/>
    <property type="match status" value="1"/>
</dbReference>
<evidence type="ECO:0000259" key="3">
    <source>
        <dbReference type="Pfam" id="PF09557"/>
    </source>
</evidence>
<accession>A0ABV7WF97</accession>
<organism evidence="4 5">
    <name type="scientific">Aquipuribacter hungaricus</name>
    <dbReference type="NCBI Taxonomy" id="545624"/>
    <lineage>
        <taxon>Bacteria</taxon>
        <taxon>Bacillati</taxon>
        <taxon>Actinomycetota</taxon>
        <taxon>Actinomycetes</taxon>
        <taxon>Micrococcales</taxon>
        <taxon>Intrasporangiaceae</taxon>
        <taxon>Aquipuribacter</taxon>
    </lineage>
</organism>
<gene>
    <name evidence="4" type="ORF">ACFOLH_09145</name>
</gene>
<evidence type="ECO:0000313" key="4">
    <source>
        <dbReference type="EMBL" id="MFC3688503.1"/>
    </source>
</evidence>
<dbReference type="InterPro" id="IPR027275">
    <property type="entry name" value="PRC-brl_dom"/>
</dbReference>
<feature type="domain" description="DUF2382" evidence="3">
    <location>
        <begin position="157"/>
        <end position="275"/>
    </location>
</feature>
<proteinExistence type="predicted"/>
<feature type="domain" description="PRC-barrel" evidence="2">
    <location>
        <begin position="6"/>
        <end position="74"/>
    </location>
</feature>
<evidence type="ECO:0000259" key="2">
    <source>
        <dbReference type="Pfam" id="PF05239"/>
    </source>
</evidence>
<dbReference type="EMBL" id="JBHRWW010000005">
    <property type="protein sequence ID" value="MFC3688503.1"/>
    <property type="molecule type" value="Genomic_DNA"/>
</dbReference>
<dbReference type="Pfam" id="PF05239">
    <property type="entry name" value="PRC"/>
    <property type="match status" value="1"/>
</dbReference>
<dbReference type="InterPro" id="IPR052967">
    <property type="entry name" value="Stress_Response_Assoc"/>
</dbReference>
<dbReference type="PANTHER" id="PTHR38463">
    <property type="entry name" value="STRESS RESPONSE PROTEIN YSNF"/>
    <property type="match status" value="1"/>
</dbReference>
<dbReference type="RefSeq" id="WP_340295420.1">
    <property type="nucleotide sequence ID" value="NZ_JBBEOI010000239.1"/>
</dbReference>
<evidence type="ECO:0000256" key="1">
    <source>
        <dbReference type="SAM" id="MobiDB-lite"/>
    </source>
</evidence>
<reference evidence="5" key="1">
    <citation type="journal article" date="2019" name="Int. J. Syst. Evol. Microbiol.">
        <title>The Global Catalogue of Microorganisms (GCM) 10K type strain sequencing project: providing services to taxonomists for standard genome sequencing and annotation.</title>
        <authorList>
            <consortium name="The Broad Institute Genomics Platform"/>
            <consortium name="The Broad Institute Genome Sequencing Center for Infectious Disease"/>
            <person name="Wu L."/>
            <person name="Ma J."/>
        </authorList>
    </citation>
    <scope>NUCLEOTIDE SEQUENCE [LARGE SCALE GENOMIC DNA]</scope>
    <source>
        <strain evidence="5">NCAIM B.02333</strain>
    </source>
</reference>
<dbReference type="PANTHER" id="PTHR38463:SF1">
    <property type="entry name" value="STRESS RESPONSE PROTEIN YSNF"/>
    <property type="match status" value="1"/>
</dbReference>
<dbReference type="InterPro" id="IPR014747">
    <property type="entry name" value="Bac_photo_RC_H_C"/>
</dbReference>
<dbReference type="Proteomes" id="UP001595685">
    <property type="component" value="Unassembled WGS sequence"/>
</dbReference>
<dbReference type="SUPFAM" id="SSF50346">
    <property type="entry name" value="PRC-barrel domain"/>
    <property type="match status" value="1"/>
</dbReference>
<dbReference type="InterPro" id="IPR019060">
    <property type="entry name" value="DUF2382"/>
</dbReference>
<dbReference type="Pfam" id="PF09557">
    <property type="entry name" value="DUF2382"/>
    <property type="match status" value="1"/>
</dbReference>
<sequence>MDSSIDLTRVNGAVVVDLDGGTIGTAREVYLDDATGRPEWVTVHTGLLGGTDSFVPLTGAEISGDVLRVRYGKKVVKGSPKPSTTGHLTPEQETELYRYYGLAPGTPADATIVGERTDEAEEDAVAADRAAVDGPARAVAAGAPASAVTSGGTDDAMTVSEERLTVGTERHAVGRARLRKYVVTEMRTVEVEVRREEVRLEHLPAGGGDPATDGGVPYDGPPVDVTEADPVVVLHEERPVVTTETVPVERVRMATGTVTSTESVSGEVRREHVEVDADPGVEVDGAVADGPDATGRGERRRR</sequence>
<protein>
    <submittedName>
        <fullName evidence="4">DUF2382 domain-containing protein</fullName>
    </submittedName>
</protein>
<dbReference type="InterPro" id="IPR011033">
    <property type="entry name" value="PRC_barrel-like_sf"/>
</dbReference>
<comment type="caution">
    <text evidence="4">The sequence shown here is derived from an EMBL/GenBank/DDBJ whole genome shotgun (WGS) entry which is preliminary data.</text>
</comment>